<organism evidence="1 2">
    <name type="scientific">Schistosoma margrebowiei</name>
    <dbReference type="NCBI Taxonomy" id="48269"/>
    <lineage>
        <taxon>Eukaryota</taxon>
        <taxon>Metazoa</taxon>
        <taxon>Spiralia</taxon>
        <taxon>Lophotrochozoa</taxon>
        <taxon>Platyhelminthes</taxon>
        <taxon>Trematoda</taxon>
        <taxon>Digenea</taxon>
        <taxon>Strigeidida</taxon>
        <taxon>Schistosomatoidea</taxon>
        <taxon>Schistosomatidae</taxon>
        <taxon>Schistosoma</taxon>
    </lineage>
</organism>
<reference evidence="1 2" key="1">
    <citation type="submission" date="2018-11" db="EMBL/GenBank/DDBJ databases">
        <authorList>
            <consortium name="Pathogen Informatics"/>
        </authorList>
    </citation>
    <scope>NUCLEOTIDE SEQUENCE [LARGE SCALE GENOMIC DNA]</scope>
    <source>
        <strain evidence="1 2">Zambia</strain>
    </source>
</reference>
<evidence type="ECO:0000313" key="2">
    <source>
        <dbReference type="Proteomes" id="UP000277204"/>
    </source>
</evidence>
<accession>A0A3P7VIR8</accession>
<sequence>MPSELVQATSQESFERQLDLFSRTKNSITLSFTNFF</sequence>
<dbReference type="EMBL" id="UZAI01000069">
    <property type="protein sequence ID" value="VDO47676.1"/>
    <property type="molecule type" value="Genomic_DNA"/>
</dbReference>
<evidence type="ECO:0000313" key="1">
    <source>
        <dbReference type="EMBL" id="VDO47676.1"/>
    </source>
</evidence>
<proteinExistence type="predicted"/>
<protein>
    <submittedName>
        <fullName evidence="1">Uncharacterized protein</fullName>
    </submittedName>
</protein>
<dbReference type="Proteomes" id="UP000277204">
    <property type="component" value="Unassembled WGS sequence"/>
</dbReference>
<gene>
    <name evidence="1" type="ORF">SMRZ_LOCUS373</name>
</gene>
<name>A0A3P7VIR8_9TREM</name>
<dbReference type="AlphaFoldDB" id="A0A3P7VIR8"/>
<keyword evidence="2" id="KW-1185">Reference proteome</keyword>